<dbReference type="AlphaFoldDB" id="A0A0E9PV77"/>
<proteinExistence type="predicted"/>
<organism evidence="1">
    <name type="scientific">Anguilla anguilla</name>
    <name type="common">European freshwater eel</name>
    <name type="synonym">Muraena anguilla</name>
    <dbReference type="NCBI Taxonomy" id="7936"/>
    <lineage>
        <taxon>Eukaryota</taxon>
        <taxon>Metazoa</taxon>
        <taxon>Chordata</taxon>
        <taxon>Craniata</taxon>
        <taxon>Vertebrata</taxon>
        <taxon>Euteleostomi</taxon>
        <taxon>Actinopterygii</taxon>
        <taxon>Neopterygii</taxon>
        <taxon>Teleostei</taxon>
        <taxon>Anguilliformes</taxon>
        <taxon>Anguillidae</taxon>
        <taxon>Anguilla</taxon>
    </lineage>
</organism>
<sequence length="51" mass="5915">MYIRAQQKVFIQKHLGNIVPFQPFTCEHKKTNMFLASAVLSVSMLIAKHLR</sequence>
<name>A0A0E9PV77_ANGAN</name>
<accession>A0A0E9PV77</accession>
<reference evidence="1" key="1">
    <citation type="submission" date="2014-11" db="EMBL/GenBank/DDBJ databases">
        <authorList>
            <person name="Amaro Gonzalez C."/>
        </authorList>
    </citation>
    <scope>NUCLEOTIDE SEQUENCE</scope>
</reference>
<protein>
    <submittedName>
        <fullName evidence="1">Uncharacterized protein</fullName>
    </submittedName>
</protein>
<reference evidence="1" key="2">
    <citation type="journal article" date="2015" name="Fish Shellfish Immunol.">
        <title>Early steps in the European eel (Anguilla anguilla)-Vibrio vulnificus interaction in the gills: Role of the RtxA13 toxin.</title>
        <authorList>
            <person name="Callol A."/>
            <person name="Pajuelo D."/>
            <person name="Ebbesson L."/>
            <person name="Teles M."/>
            <person name="MacKenzie S."/>
            <person name="Amaro C."/>
        </authorList>
    </citation>
    <scope>NUCLEOTIDE SEQUENCE</scope>
</reference>
<evidence type="ECO:0000313" key="1">
    <source>
        <dbReference type="EMBL" id="JAH08399.1"/>
    </source>
</evidence>
<dbReference type="EMBL" id="GBXM01100178">
    <property type="protein sequence ID" value="JAH08399.1"/>
    <property type="molecule type" value="Transcribed_RNA"/>
</dbReference>